<accession>A0A843U9N4</accession>
<feature type="compositionally biased region" description="Basic and acidic residues" evidence="8">
    <location>
        <begin position="93"/>
        <end position="102"/>
    </location>
</feature>
<evidence type="ECO:0000256" key="2">
    <source>
        <dbReference type="ARBA" id="ARBA00022516"/>
    </source>
</evidence>
<reference evidence="10" key="1">
    <citation type="submission" date="2017-07" db="EMBL/GenBank/DDBJ databases">
        <title>Taro Niue Genome Assembly and Annotation.</title>
        <authorList>
            <person name="Atibalentja N."/>
            <person name="Keating K."/>
            <person name="Fields C.J."/>
        </authorList>
    </citation>
    <scope>NUCLEOTIDE SEQUENCE</scope>
    <source>
        <strain evidence="10">Niue_2</strain>
        <tissue evidence="10">Leaf</tissue>
    </source>
</reference>
<feature type="compositionally biased region" description="Low complexity" evidence="8">
    <location>
        <begin position="193"/>
        <end position="223"/>
    </location>
</feature>
<dbReference type="Gene3D" id="2.40.50.100">
    <property type="match status" value="1"/>
</dbReference>
<keyword evidence="4 7" id="KW-0443">Lipid metabolism</keyword>
<feature type="domain" description="Lipoyl-binding" evidence="9">
    <location>
        <begin position="217"/>
        <end position="293"/>
    </location>
</feature>
<proteinExistence type="predicted"/>
<dbReference type="PRINTS" id="PR01071">
    <property type="entry name" value="ACOABIOTINCC"/>
</dbReference>
<dbReference type="Pfam" id="PF00364">
    <property type="entry name" value="Biotin_lipoyl"/>
    <property type="match status" value="1"/>
</dbReference>
<dbReference type="NCBIfam" id="TIGR00531">
    <property type="entry name" value="BCCP"/>
    <property type="match status" value="1"/>
</dbReference>
<comment type="pathway">
    <text evidence="1 7">Lipid metabolism; fatty acid biosynthesis.</text>
</comment>
<comment type="function">
    <text evidence="7">This protein is a component of the acetyl coenzyme A carboxylase complex; first, biotin carboxylase catalyzes the carboxylation of the carrier protein and then the transcarboxylase transfers the carboxyl group to form malonyl-CoA.</text>
</comment>
<dbReference type="PROSITE" id="PS00188">
    <property type="entry name" value="BIOTIN"/>
    <property type="match status" value="1"/>
</dbReference>
<evidence type="ECO:0000256" key="5">
    <source>
        <dbReference type="ARBA" id="ARBA00023160"/>
    </source>
</evidence>
<keyword evidence="7" id="KW-0150">Chloroplast</keyword>
<dbReference type="InterPro" id="IPR011053">
    <property type="entry name" value="Single_hybrid_motif"/>
</dbReference>
<dbReference type="PANTHER" id="PTHR43416:SF38">
    <property type="entry name" value="BIOTIN CARBOXYL CARRIER PROTEIN OF ACETYL-COA CARBOXYLASE 1, CHLOROPLASTIC"/>
    <property type="match status" value="1"/>
</dbReference>
<evidence type="ECO:0000313" key="10">
    <source>
        <dbReference type="EMBL" id="MQL78660.1"/>
    </source>
</evidence>
<name>A0A843U9N4_COLES</name>
<evidence type="ECO:0000313" key="11">
    <source>
        <dbReference type="Proteomes" id="UP000652761"/>
    </source>
</evidence>
<dbReference type="InterPro" id="IPR000089">
    <property type="entry name" value="Biotin_lipoyl"/>
</dbReference>
<evidence type="ECO:0000256" key="3">
    <source>
        <dbReference type="ARBA" id="ARBA00022832"/>
    </source>
</evidence>
<dbReference type="Proteomes" id="UP000652761">
    <property type="component" value="Unassembled WGS sequence"/>
</dbReference>
<keyword evidence="6 7" id="KW-0092">Biotin</keyword>
<dbReference type="UniPathway" id="UPA00094"/>
<dbReference type="AlphaFoldDB" id="A0A843U9N4"/>
<dbReference type="PANTHER" id="PTHR43416">
    <property type="entry name" value="DIHYDROLIPOYLLYSINE-RESIDUE SUCCINYLTRANSFERASE COMPONENT OF 2-OXOGLUTARATE DEHYDROGENASE COMPLEX, MITOCHONDRIAL-RELATED"/>
    <property type="match status" value="1"/>
</dbReference>
<comment type="caution">
    <text evidence="10">The sequence shown here is derived from an EMBL/GenBank/DDBJ whole genome shotgun (WGS) entry which is preliminary data.</text>
</comment>
<protein>
    <recommendedName>
        <fullName evidence="7">Biotin carboxyl carrier protein of acetyl-CoA carboxylase</fullName>
    </recommendedName>
</protein>
<keyword evidence="5 7" id="KW-0275">Fatty acid biosynthesis</keyword>
<evidence type="ECO:0000256" key="8">
    <source>
        <dbReference type="SAM" id="MobiDB-lite"/>
    </source>
</evidence>
<dbReference type="EMBL" id="NMUH01000412">
    <property type="protein sequence ID" value="MQL78660.1"/>
    <property type="molecule type" value="Genomic_DNA"/>
</dbReference>
<dbReference type="PROSITE" id="PS50968">
    <property type="entry name" value="BIOTINYL_LIPOYL"/>
    <property type="match status" value="1"/>
</dbReference>
<keyword evidence="7" id="KW-0934">Plastid</keyword>
<dbReference type="SUPFAM" id="SSF51230">
    <property type="entry name" value="Single hybrid motif"/>
    <property type="match status" value="1"/>
</dbReference>
<keyword evidence="11" id="KW-1185">Reference proteome</keyword>
<evidence type="ECO:0000256" key="6">
    <source>
        <dbReference type="ARBA" id="ARBA00023267"/>
    </source>
</evidence>
<dbReference type="CDD" id="cd06850">
    <property type="entry name" value="biotinyl_domain"/>
    <property type="match status" value="1"/>
</dbReference>
<dbReference type="InterPro" id="IPR050537">
    <property type="entry name" value="2-oxoacid_dehydrogenase"/>
</dbReference>
<dbReference type="InterPro" id="IPR001249">
    <property type="entry name" value="AcCoA_biotinCC"/>
</dbReference>
<evidence type="ECO:0000256" key="4">
    <source>
        <dbReference type="ARBA" id="ARBA00023098"/>
    </source>
</evidence>
<dbReference type="GO" id="GO:0009317">
    <property type="term" value="C:acetyl-CoA carboxylase complex"/>
    <property type="evidence" value="ECO:0007669"/>
    <property type="project" value="InterPro"/>
</dbReference>
<feature type="region of interest" description="Disordered" evidence="8">
    <location>
        <begin position="178"/>
        <end position="229"/>
    </location>
</feature>
<dbReference type="OrthoDB" id="196847at2759"/>
<dbReference type="GO" id="GO:0003989">
    <property type="term" value="F:acetyl-CoA carboxylase activity"/>
    <property type="evidence" value="ECO:0007669"/>
    <property type="project" value="InterPro"/>
</dbReference>
<dbReference type="GO" id="GO:0006633">
    <property type="term" value="P:fatty acid biosynthetic process"/>
    <property type="evidence" value="ECO:0007669"/>
    <property type="project" value="UniProtKB-UniPathway"/>
</dbReference>
<gene>
    <name evidence="10" type="ORF">Taro_011096</name>
</gene>
<feature type="region of interest" description="Disordered" evidence="8">
    <location>
        <begin position="83"/>
        <end position="114"/>
    </location>
</feature>
<keyword evidence="3 7" id="KW-0276">Fatty acid metabolism</keyword>
<evidence type="ECO:0000259" key="9">
    <source>
        <dbReference type="PROSITE" id="PS50968"/>
    </source>
</evidence>
<evidence type="ECO:0000256" key="7">
    <source>
        <dbReference type="RuleBase" id="RU364072"/>
    </source>
</evidence>
<comment type="subcellular location">
    <subcellularLocation>
        <location evidence="7">Plastid</location>
        <location evidence="7">Chloroplast</location>
    </subcellularLocation>
</comment>
<evidence type="ECO:0000256" key="1">
    <source>
        <dbReference type="ARBA" id="ARBA00005194"/>
    </source>
</evidence>
<dbReference type="GO" id="GO:0009507">
    <property type="term" value="C:chloroplast"/>
    <property type="evidence" value="ECO:0007669"/>
    <property type="project" value="UniProtKB-SubCell"/>
</dbReference>
<sequence length="294" mass="30628">MASRSVLGASAAASSVVASATSSSNSTAAAAPQRCPGVRAVAFRLAARPKLPLFSSKACKLSVGNRRSCAVLVKSQKTEVVSAPTKSSLPVDLKPELPKDDGAEPPAKEATTSQMSEVAVSEFMNQVASLVKLVDSRDIVELQLKQQDYELVIRKKEALPQTPPPSSFVLAQPHAPPAAFPQQFLPQQPPAPAATTPGAATVSQTPTPAAASSKSSLPPVKSPMAGTFYRSPGPGQPAFVKVGDKVNKGQVLCIIEAMKLMNEIEADQAGTIAEILSDDAKPVSVDQPLFLIEP</sequence>
<keyword evidence="2 7" id="KW-0444">Lipid biosynthesis</keyword>
<dbReference type="FunFam" id="2.40.50.100:FF:000003">
    <property type="entry name" value="Acetyl-CoA carboxylase biotin carboxyl carrier protein"/>
    <property type="match status" value="1"/>
</dbReference>
<organism evidence="10 11">
    <name type="scientific">Colocasia esculenta</name>
    <name type="common">Wild taro</name>
    <name type="synonym">Arum esculentum</name>
    <dbReference type="NCBI Taxonomy" id="4460"/>
    <lineage>
        <taxon>Eukaryota</taxon>
        <taxon>Viridiplantae</taxon>
        <taxon>Streptophyta</taxon>
        <taxon>Embryophyta</taxon>
        <taxon>Tracheophyta</taxon>
        <taxon>Spermatophyta</taxon>
        <taxon>Magnoliopsida</taxon>
        <taxon>Liliopsida</taxon>
        <taxon>Araceae</taxon>
        <taxon>Aroideae</taxon>
        <taxon>Colocasieae</taxon>
        <taxon>Colocasia</taxon>
    </lineage>
</organism>
<dbReference type="InterPro" id="IPR001882">
    <property type="entry name" value="Biotin_BS"/>
</dbReference>